<gene>
    <name evidence="3" type="ORF">JCM17846_04030</name>
</gene>
<reference evidence="3 4" key="1">
    <citation type="submission" date="2019-09" db="EMBL/GenBank/DDBJ databases">
        <title>NBRP : Genome information of microbial organism related human and environment.</title>
        <authorList>
            <person name="Hattori M."/>
            <person name="Oshima K."/>
            <person name="Inaba H."/>
            <person name="Suda W."/>
            <person name="Sakamoto M."/>
            <person name="Iino T."/>
            <person name="Kitahara M."/>
            <person name="Oshida Y."/>
            <person name="Iida T."/>
            <person name="Kudo T."/>
            <person name="Itoh T."/>
            <person name="Ohkuma M."/>
        </authorList>
    </citation>
    <scope>NUCLEOTIDE SEQUENCE [LARGE SCALE GENOMIC DNA]</scope>
    <source>
        <strain evidence="3 4">Q-1</strain>
    </source>
</reference>
<keyword evidence="4" id="KW-1185">Reference proteome</keyword>
<evidence type="ECO:0000313" key="3">
    <source>
        <dbReference type="EMBL" id="GER02721.1"/>
    </source>
</evidence>
<dbReference type="InterPro" id="IPR052339">
    <property type="entry name" value="Fe-S_Maturation_MIP18"/>
</dbReference>
<accession>A0A5A7N371</accession>
<organism evidence="3 4">
    <name type="scientific">Iodidimonas nitroreducens</name>
    <dbReference type="NCBI Taxonomy" id="1236968"/>
    <lineage>
        <taxon>Bacteria</taxon>
        <taxon>Pseudomonadati</taxon>
        <taxon>Pseudomonadota</taxon>
        <taxon>Alphaproteobacteria</taxon>
        <taxon>Iodidimonadales</taxon>
        <taxon>Iodidimonadaceae</taxon>
        <taxon>Iodidimonas</taxon>
    </lineage>
</organism>
<comment type="caution">
    <text evidence="3">The sequence shown here is derived from an EMBL/GenBank/DDBJ whole genome shotgun (WGS) entry which is preliminary data.</text>
</comment>
<dbReference type="PANTHER" id="PTHR42831">
    <property type="entry name" value="FE-S PROTEIN MATURATION AUXILIARY FACTOR YITW"/>
    <property type="match status" value="1"/>
</dbReference>
<sequence>MMDDTFKQHEGPKPLDDKALDVDPDSPEGAAGKAERPVWSHKTEDGYLEDFLKADSKADEEVDAPATESAPAPASAATEDGLKERVIEALKTIFDPEIPVNIYELGLIYGVAVDTSHNVEITMTLTTPHCPVAESMPHEVDRCVRSVEGVNDVDVDLVWNPPWEMSRMSDEARLELGLL</sequence>
<evidence type="ECO:0000313" key="4">
    <source>
        <dbReference type="Proteomes" id="UP000324996"/>
    </source>
</evidence>
<dbReference type="RefSeq" id="WP_313978425.1">
    <property type="nucleotide sequence ID" value="NZ_BKCN01000001.1"/>
</dbReference>
<evidence type="ECO:0000259" key="2">
    <source>
        <dbReference type="Pfam" id="PF01883"/>
    </source>
</evidence>
<feature type="compositionally biased region" description="Basic and acidic residues" evidence="1">
    <location>
        <begin position="1"/>
        <end position="21"/>
    </location>
</feature>
<feature type="domain" description="MIP18 family-like" evidence="2">
    <location>
        <begin position="83"/>
        <end position="155"/>
    </location>
</feature>
<dbReference type="InterPro" id="IPR034904">
    <property type="entry name" value="FSCA_dom_sf"/>
</dbReference>
<dbReference type="InterPro" id="IPR014291">
    <property type="entry name" value="SUF_FeS_clus_asmbl-assoc"/>
</dbReference>
<dbReference type="PANTHER" id="PTHR42831:SF1">
    <property type="entry name" value="FE-S PROTEIN MATURATION AUXILIARY FACTOR YITW"/>
    <property type="match status" value="1"/>
</dbReference>
<evidence type="ECO:0000256" key="1">
    <source>
        <dbReference type="SAM" id="MobiDB-lite"/>
    </source>
</evidence>
<dbReference type="AlphaFoldDB" id="A0A5A7N371"/>
<feature type="compositionally biased region" description="Basic and acidic residues" evidence="1">
    <location>
        <begin position="33"/>
        <end position="59"/>
    </location>
</feature>
<dbReference type="Pfam" id="PF01883">
    <property type="entry name" value="FeS_assembly_P"/>
    <property type="match status" value="1"/>
</dbReference>
<feature type="region of interest" description="Disordered" evidence="1">
    <location>
        <begin position="1"/>
        <end position="79"/>
    </location>
</feature>
<feature type="compositionally biased region" description="Low complexity" evidence="1">
    <location>
        <begin position="64"/>
        <end position="79"/>
    </location>
</feature>
<dbReference type="SUPFAM" id="SSF117916">
    <property type="entry name" value="Fe-S cluster assembly (FSCA) domain-like"/>
    <property type="match status" value="1"/>
</dbReference>
<proteinExistence type="predicted"/>
<dbReference type="Proteomes" id="UP000324996">
    <property type="component" value="Unassembled WGS sequence"/>
</dbReference>
<dbReference type="NCBIfam" id="TIGR02945">
    <property type="entry name" value="SUF_assoc"/>
    <property type="match status" value="1"/>
</dbReference>
<dbReference type="EMBL" id="BKCN01000001">
    <property type="protein sequence ID" value="GER02721.1"/>
    <property type="molecule type" value="Genomic_DNA"/>
</dbReference>
<dbReference type="Gene3D" id="3.30.300.130">
    <property type="entry name" value="Fe-S cluster assembly (FSCA)"/>
    <property type="match status" value="1"/>
</dbReference>
<name>A0A5A7N371_9PROT</name>
<dbReference type="InterPro" id="IPR002744">
    <property type="entry name" value="MIP18-like"/>
</dbReference>
<protein>
    <recommendedName>
        <fullName evidence="2">MIP18 family-like domain-containing protein</fullName>
    </recommendedName>
</protein>